<feature type="compositionally biased region" description="Low complexity" evidence="1">
    <location>
        <begin position="174"/>
        <end position="196"/>
    </location>
</feature>
<dbReference type="EMBL" id="OU466859">
    <property type="protein sequence ID" value="CAH2053746.1"/>
    <property type="molecule type" value="Genomic_DNA"/>
</dbReference>
<feature type="compositionally biased region" description="Polar residues" evidence="1">
    <location>
        <begin position="241"/>
        <end position="251"/>
    </location>
</feature>
<evidence type="ECO:0000259" key="3">
    <source>
        <dbReference type="Pfam" id="PF21647"/>
    </source>
</evidence>
<feature type="region of interest" description="Disordered" evidence="1">
    <location>
        <begin position="127"/>
        <end position="263"/>
    </location>
</feature>
<gene>
    <name evidence="4" type="ORF">TAV2_LOCUS8986</name>
</gene>
<feature type="domain" description="DUF936" evidence="2">
    <location>
        <begin position="4"/>
        <end position="119"/>
    </location>
</feature>
<feature type="compositionally biased region" description="Basic and acidic residues" evidence="1">
    <location>
        <begin position="130"/>
        <end position="163"/>
    </location>
</feature>
<evidence type="ECO:0000313" key="4">
    <source>
        <dbReference type="EMBL" id="CAH2053746.1"/>
    </source>
</evidence>
<proteinExistence type="predicted"/>
<sequence>MASLTPRVLIKLLQTMDTNIKVRGEYRSVLLQVISIVPALAGSELWPNQGFFIKVSDSSHSTYVSLRNEDNDLILNNKLGLGQFFYVDKLEAGTPVPVMVGVRPISGRHPFVGNPKDLMQMLVPTPLQEEDNHKQKKQKDDARSNAMENLRRRQDFVIKEEKTGVASRYMKGVSNPKASGSDSSSGSSNNGSETGSMMATKKVKDKQREHKAQTGSMMATKKAPPQSRPATAPTKAEPKKSSLSSTVNYANRKSHSSEDASWSSLPVNLSKMGKVRSGMLRRRNIAALLATEVQREALAASHLIKCIRQVPLKPNMLLMFADLSSSASPKNPHTSLRNFFTLQSLLDQAQVTAAASKDKAVQLANAHPLRTEPDKVTQKASLVSSITTTKSSKALTEAEKLEWVKGNGTEEIKELRNTMKQETRSWFMKFLEEAIDTGFHASVPEKKGKTRGARVADADNHIAETLSQLKQANEWLDKVKSDHHHPSDTSLLENIERLKKKIYSCLLLYVDSAMEYQQARD</sequence>
<dbReference type="AlphaFoldDB" id="A0AAU9S4P4"/>
<dbReference type="PANTHER" id="PTHR31928">
    <property type="entry name" value="EXPRESSED PROTEIN"/>
    <property type="match status" value="1"/>
</dbReference>
<evidence type="ECO:0000256" key="1">
    <source>
        <dbReference type="SAM" id="MobiDB-lite"/>
    </source>
</evidence>
<dbReference type="InterPro" id="IPR010341">
    <property type="entry name" value="DUF936_pln"/>
</dbReference>
<dbReference type="InterPro" id="IPR049172">
    <property type="entry name" value="DUF6857_pln"/>
</dbReference>
<evidence type="ECO:0000313" key="5">
    <source>
        <dbReference type="Proteomes" id="UP000836841"/>
    </source>
</evidence>
<dbReference type="Proteomes" id="UP000836841">
    <property type="component" value="Chromosome 3"/>
</dbReference>
<organism evidence="4 5">
    <name type="scientific">Thlaspi arvense</name>
    <name type="common">Field penny-cress</name>
    <dbReference type="NCBI Taxonomy" id="13288"/>
    <lineage>
        <taxon>Eukaryota</taxon>
        <taxon>Viridiplantae</taxon>
        <taxon>Streptophyta</taxon>
        <taxon>Embryophyta</taxon>
        <taxon>Tracheophyta</taxon>
        <taxon>Spermatophyta</taxon>
        <taxon>Magnoliopsida</taxon>
        <taxon>eudicotyledons</taxon>
        <taxon>Gunneridae</taxon>
        <taxon>Pentapetalae</taxon>
        <taxon>rosids</taxon>
        <taxon>malvids</taxon>
        <taxon>Brassicales</taxon>
        <taxon>Brassicaceae</taxon>
        <taxon>Thlaspideae</taxon>
        <taxon>Thlaspi</taxon>
    </lineage>
</organism>
<dbReference type="Pfam" id="PF06075">
    <property type="entry name" value="DUF936"/>
    <property type="match status" value="1"/>
</dbReference>
<dbReference type="InterPro" id="IPR048297">
    <property type="entry name" value="DUF936_dom_pln"/>
</dbReference>
<feature type="domain" description="DUF6857" evidence="3">
    <location>
        <begin position="251"/>
        <end position="355"/>
    </location>
</feature>
<accession>A0AAU9S4P4</accession>
<dbReference type="Pfam" id="PF21647">
    <property type="entry name" value="DUF6857"/>
    <property type="match status" value="2"/>
</dbReference>
<protein>
    <submittedName>
        <fullName evidence="4">Uncharacterized protein</fullName>
    </submittedName>
</protein>
<dbReference type="PANTHER" id="PTHR31928:SF2">
    <property type="entry name" value="EXPRESSED PROTEIN"/>
    <property type="match status" value="1"/>
</dbReference>
<keyword evidence="5" id="KW-1185">Reference proteome</keyword>
<evidence type="ECO:0000259" key="2">
    <source>
        <dbReference type="Pfam" id="PF06075"/>
    </source>
</evidence>
<reference evidence="4 5" key="1">
    <citation type="submission" date="2022-03" db="EMBL/GenBank/DDBJ databases">
        <authorList>
            <person name="Nunn A."/>
            <person name="Chopra R."/>
            <person name="Nunn A."/>
            <person name="Contreras Garrido A."/>
        </authorList>
    </citation>
    <scope>NUCLEOTIDE SEQUENCE [LARGE SCALE GENOMIC DNA]</scope>
</reference>
<name>A0AAU9S4P4_THLAR</name>
<feature type="domain" description="DUF6857" evidence="3">
    <location>
        <begin position="365"/>
        <end position="515"/>
    </location>
</feature>